<proteinExistence type="predicted"/>
<dbReference type="Gene3D" id="1.10.260.40">
    <property type="entry name" value="lambda repressor-like DNA-binding domains"/>
    <property type="match status" value="1"/>
</dbReference>
<protein>
    <submittedName>
        <fullName evidence="2">Transcriptional regulator</fullName>
    </submittedName>
</protein>
<keyword evidence="3" id="KW-1185">Reference proteome</keyword>
<dbReference type="Pfam" id="PF01381">
    <property type="entry name" value="HTH_3"/>
    <property type="match status" value="1"/>
</dbReference>
<evidence type="ECO:0000259" key="1">
    <source>
        <dbReference type="PROSITE" id="PS50943"/>
    </source>
</evidence>
<dbReference type="CDD" id="cd00093">
    <property type="entry name" value="HTH_XRE"/>
    <property type="match status" value="1"/>
</dbReference>
<dbReference type="EMBL" id="BMYK01000017">
    <property type="protein sequence ID" value="GHC93154.1"/>
    <property type="molecule type" value="Genomic_DNA"/>
</dbReference>
<dbReference type="SMART" id="SM00530">
    <property type="entry name" value="HTH_XRE"/>
    <property type="match status" value="1"/>
</dbReference>
<comment type="caution">
    <text evidence="2">The sequence shown here is derived from an EMBL/GenBank/DDBJ whole genome shotgun (WGS) entry which is preliminary data.</text>
</comment>
<sequence>MEPPFVQDRSAALGAALRRWRLLHRVKQSAAAEMLGVAQATISRWETGLQRMEAPERRRVEALVSARLATAADRVLAQLIEDTTRPVHLVCDHSHRLLACSRVRARELGRDCSQLLGTSLLRFATEPLMAVERGLEDRGWYALAVPEPVVFETGSNRSQLVPIRDSVCRWTRLILSDGTAARLVETIGG</sequence>
<name>A0ABQ3G7C2_9BURK</name>
<dbReference type="InterPro" id="IPR001387">
    <property type="entry name" value="Cro/C1-type_HTH"/>
</dbReference>
<gene>
    <name evidence="2" type="ORF">GCM10007320_43810</name>
</gene>
<evidence type="ECO:0000313" key="2">
    <source>
        <dbReference type="EMBL" id="GHC93154.1"/>
    </source>
</evidence>
<dbReference type="SUPFAM" id="SSF47413">
    <property type="entry name" value="lambda repressor-like DNA-binding domains"/>
    <property type="match status" value="1"/>
</dbReference>
<accession>A0ABQ3G7C2</accession>
<dbReference type="InterPro" id="IPR010982">
    <property type="entry name" value="Lambda_DNA-bd_dom_sf"/>
</dbReference>
<feature type="domain" description="HTH cro/C1-type" evidence="1">
    <location>
        <begin position="17"/>
        <end position="48"/>
    </location>
</feature>
<dbReference type="PROSITE" id="PS50943">
    <property type="entry name" value="HTH_CROC1"/>
    <property type="match status" value="1"/>
</dbReference>
<evidence type="ECO:0000313" key="3">
    <source>
        <dbReference type="Proteomes" id="UP000626210"/>
    </source>
</evidence>
<reference evidence="3" key="1">
    <citation type="journal article" date="2019" name="Int. J. Syst. Evol. Microbiol.">
        <title>The Global Catalogue of Microorganisms (GCM) 10K type strain sequencing project: providing services to taxonomists for standard genome sequencing and annotation.</title>
        <authorList>
            <consortium name="The Broad Institute Genomics Platform"/>
            <consortium name="The Broad Institute Genome Sequencing Center for Infectious Disease"/>
            <person name="Wu L."/>
            <person name="Ma J."/>
        </authorList>
    </citation>
    <scope>NUCLEOTIDE SEQUENCE [LARGE SCALE GENOMIC DNA]</scope>
    <source>
        <strain evidence="3">KCTC 23314</strain>
    </source>
</reference>
<dbReference type="Proteomes" id="UP000626210">
    <property type="component" value="Unassembled WGS sequence"/>
</dbReference>
<organism evidence="2 3">
    <name type="scientific">Pseudorhodoferax aquiterrae</name>
    <dbReference type="NCBI Taxonomy" id="747304"/>
    <lineage>
        <taxon>Bacteria</taxon>
        <taxon>Pseudomonadati</taxon>
        <taxon>Pseudomonadota</taxon>
        <taxon>Betaproteobacteria</taxon>
        <taxon>Burkholderiales</taxon>
        <taxon>Comamonadaceae</taxon>
    </lineage>
</organism>